<dbReference type="SUPFAM" id="SSF49899">
    <property type="entry name" value="Concanavalin A-like lectins/glucanases"/>
    <property type="match status" value="1"/>
</dbReference>
<dbReference type="VEuPathDB" id="TrichDB:TRFO_09608"/>
<dbReference type="Gene3D" id="2.10.250.10">
    <property type="entry name" value="Calreticulin/calnexin, P domain"/>
    <property type="match status" value="1"/>
</dbReference>
<feature type="region of interest" description="Disordered" evidence="10">
    <location>
        <begin position="502"/>
        <end position="559"/>
    </location>
</feature>
<feature type="compositionally biased region" description="Acidic residues" evidence="10">
    <location>
        <begin position="541"/>
        <end position="550"/>
    </location>
</feature>
<keyword evidence="8" id="KW-1015">Disulfide bond</keyword>
<gene>
    <name evidence="11" type="ORF">TRFO_09608</name>
</gene>
<feature type="region of interest" description="Disordered" evidence="10">
    <location>
        <begin position="412"/>
        <end position="453"/>
    </location>
</feature>
<dbReference type="InterPro" id="IPR009033">
    <property type="entry name" value="Calreticulin/calnexin_P_dom_sf"/>
</dbReference>
<dbReference type="GO" id="GO:0051082">
    <property type="term" value="F:unfolded protein binding"/>
    <property type="evidence" value="ECO:0007669"/>
    <property type="project" value="InterPro"/>
</dbReference>
<dbReference type="RefSeq" id="XP_068350210.1">
    <property type="nucleotide sequence ID" value="XM_068494957.1"/>
</dbReference>
<dbReference type="EMBL" id="MLAK01001137">
    <property type="protein sequence ID" value="OHS97073.1"/>
    <property type="molecule type" value="Genomic_DNA"/>
</dbReference>
<sequence length="559" mass="63894">MNIVFFLLQALVYSDAQAKQIPAKPDEPLVHFQSFDDPEWENYYFPSTLPLYDGEWKVEKSNLVPHEKMIFAKTSNAHYSLTTRFDSPLNLNDQTLVIQYETRFQESLKCGGAYLKVFPPNFDPHVLSPQTQWIILFGPDRCGANDKVKFSFRHKNPKTGQIVEHELKDCPTVKNDKLNHLYTLIVRPDNTFEILIDALPAKQGSLLEDFTPSVNPPKDIDDPNDRKPADWIDDEMIPDPTATKPDDWDEDAPEYIANPAKINPPSGWLLNEPATIPDPSVQKPAEWDDDFFGKWEAPHIDNPKCENAPGCGPYHPPAIKNPQYKGKWIAPKVKNPAYKGKWAPRKIPNPNYFNDQSVHNFDPIGGIGFEFQSTTKGIGFNNILISTNEANVHKWNRQYFYAKRRQQNIELKRIEPREGMPEFAQPQQAPKPKGARKPVQRVQNVQQQQQQPLNGADSINQIADVIVGTVVALFESNPIVVIAASLSLVVLPLTLCTLSLRPRRKQPRSQRKSSSQQPARRSKQPGQHKHRIRRKIVYEYSDGEEEEVYETEDKKPKND</sequence>
<reference evidence="11" key="1">
    <citation type="submission" date="2016-10" db="EMBL/GenBank/DDBJ databases">
        <authorList>
            <person name="Benchimol M."/>
            <person name="Almeida L.G."/>
            <person name="Vasconcelos A.T."/>
            <person name="Perreira-Neves A."/>
            <person name="Rosa I.A."/>
            <person name="Tasca T."/>
            <person name="Bogo M.R."/>
            <person name="de Souza W."/>
        </authorList>
    </citation>
    <scope>NUCLEOTIDE SEQUENCE [LARGE SCALE GENOMIC DNA]</scope>
    <source>
        <strain evidence="11">K</strain>
    </source>
</reference>
<dbReference type="GO" id="GO:0005789">
    <property type="term" value="C:endoplasmic reticulum membrane"/>
    <property type="evidence" value="ECO:0007669"/>
    <property type="project" value="UniProtKB-SubCell"/>
</dbReference>
<proteinExistence type="inferred from homology"/>
<dbReference type="PANTHER" id="PTHR11073:SF1">
    <property type="entry name" value="CALNEXIN 14D-RELATED"/>
    <property type="match status" value="1"/>
</dbReference>
<feature type="disulfide bond" evidence="8">
    <location>
        <begin position="110"/>
        <end position="142"/>
    </location>
</feature>
<comment type="caution">
    <text evidence="11">The sequence shown here is derived from an EMBL/GenBank/DDBJ whole genome shotgun (WGS) entry which is preliminary data.</text>
</comment>
<keyword evidence="12" id="KW-1185">Reference proteome</keyword>
<feature type="compositionally biased region" description="Low complexity" evidence="10">
    <location>
        <begin position="440"/>
        <end position="451"/>
    </location>
</feature>
<feature type="transmembrane region" description="Helical" evidence="9">
    <location>
        <begin position="479"/>
        <end position="500"/>
    </location>
</feature>
<keyword evidence="6 9" id="KW-0472">Membrane</keyword>
<evidence type="ECO:0000256" key="1">
    <source>
        <dbReference type="ARBA" id="ARBA00004389"/>
    </source>
</evidence>
<comment type="subcellular location">
    <subcellularLocation>
        <location evidence="1">Endoplasmic reticulum membrane</location>
        <topology evidence="1">Single-pass membrane protein</topology>
    </subcellularLocation>
</comment>
<evidence type="ECO:0000256" key="2">
    <source>
        <dbReference type="ARBA" id="ARBA00010983"/>
    </source>
</evidence>
<evidence type="ECO:0000256" key="5">
    <source>
        <dbReference type="ARBA" id="ARBA00022989"/>
    </source>
</evidence>
<keyword evidence="4 9" id="KW-0256">Endoplasmic reticulum</keyword>
<dbReference type="FunFam" id="2.10.250.10:FF:000001">
    <property type="entry name" value="Calnexin homolog"/>
    <property type="match status" value="1"/>
</dbReference>
<dbReference type="InterPro" id="IPR013320">
    <property type="entry name" value="ConA-like_dom_sf"/>
</dbReference>
<feature type="compositionally biased region" description="Basic residues" evidence="10">
    <location>
        <begin position="520"/>
        <end position="535"/>
    </location>
</feature>
<feature type="region of interest" description="Disordered" evidence="10">
    <location>
        <begin position="208"/>
        <end position="248"/>
    </location>
</feature>
<dbReference type="InterPro" id="IPR018124">
    <property type="entry name" value="Calret/calnex_CS"/>
</dbReference>
<dbReference type="GO" id="GO:0006457">
    <property type="term" value="P:protein folding"/>
    <property type="evidence" value="ECO:0007669"/>
    <property type="project" value="InterPro"/>
</dbReference>
<dbReference type="PROSITE" id="PS00804">
    <property type="entry name" value="CALRETICULIN_2"/>
    <property type="match status" value="1"/>
</dbReference>
<evidence type="ECO:0000256" key="4">
    <source>
        <dbReference type="ARBA" id="ARBA00022824"/>
    </source>
</evidence>
<evidence type="ECO:0000313" key="12">
    <source>
        <dbReference type="Proteomes" id="UP000179807"/>
    </source>
</evidence>
<comment type="similarity">
    <text evidence="2 9">Belongs to the calreticulin family.</text>
</comment>
<feature type="chain" id="PRO_5011812226" evidence="9">
    <location>
        <begin position="19"/>
        <end position="559"/>
    </location>
</feature>
<feature type="compositionally biased region" description="Basic and acidic residues" evidence="10">
    <location>
        <begin position="218"/>
        <end position="230"/>
    </location>
</feature>
<dbReference type="AlphaFoldDB" id="A0A1J4JEI8"/>
<evidence type="ECO:0000256" key="6">
    <source>
        <dbReference type="ARBA" id="ARBA00023136"/>
    </source>
</evidence>
<evidence type="ECO:0000256" key="7">
    <source>
        <dbReference type="ARBA" id="ARBA00023186"/>
    </source>
</evidence>
<dbReference type="Gene3D" id="2.60.120.200">
    <property type="match status" value="1"/>
</dbReference>
<dbReference type="Pfam" id="PF00262">
    <property type="entry name" value="Calreticulin"/>
    <property type="match status" value="1"/>
</dbReference>
<keyword evidence="3 9" id="KW-0812">Transmembrane</keyword>
<dbReference type="PANTHER" id="PTHR11073">
    <property type="entry name" value="CALRETICULIN AND CALNEXIN"/>
    <property type="match status" value="1"/>
</dbReference>
<dbReference type="GeneID" id="94829661"/>
<feature type="signal peptide" evidence="9">
    <location>
        <begin position="1"/>
        <end position="18"/>
    </location>
</feature>
<evidence type="ECO:0000256" key="10">
    <source>
        <dbReference type="SAM" id="MobiDB-lite"/>
    </source>
</evidence>
<dbReference type="InterPro" id="IPR001580">
    <property type="entry name" value="Calret/calnex"/>
</dbReference>
<dbReference type="SUPFAM" id="SSF63887">
    <property type="entry name" value="P-domain of calnexin/calreticulin"/>
    <property type="match status" value="1"/>
</dbReference>
<dbReference type="PRINTS" id="PR00626">
    <property type="entry name" value="CALRETICULIN"/>
</dbReference>
<evidence type="ECO:0000313" key="11">
    <source>
        <dbReference type="EMBL" id="OHS97073.1"/>
    </source>
</evidence>
<evidence type="ECO:0000256" key="3">
    <source>
        <dbReference type="ARBA" id="ARBA00022692"/>
    </source>
</evidence>
<name>A0A1J4JEI8_9EUKA</name>
<keyword evidence="9" id="KW-0732">Signal</keyword>
<accession>A0A1J4JEI8</accession>
<dbReference type="PROSITE" id="PS00803">
    <property type="entry name" value="CALRETICULIN_1"/>
    <property type="match status" value="1"/>
</dbReference>
<evidence type="ECO:0000256" key="9">
    <source>
        <dbReference type="RuleBase" id="RU362126"/>
    </source>
</evidence>
<protein>
    <submittedName>
        <fullName evidence="11">Calnexin like protein</fullName>
    </submittedName>
</protein>
<keyword evidence="5 9" id="KW-1133">Transmembrane helix</keyword>
<dbReference type="OrthoDB" id="1938156at2759"/>
<dbReference type="GO" id="GO:0005509">
    <property type="term" value="F:calcium ion binding"/>
    <property type="evidence" value="ECO:0007669"/>
    <property type="project" value="InterPro"/>
</dbReference>
<dbReference type="Proteomes" id="UP000179807">
    <property type="component" value="Unassembled WGS sequence"/>
</dbReference>
<organism evidence="11 12">
    <name type="scientific">Tritrichomonas foetus</name>
    <dbReference type="NCBI Taxonomy" id="1144522"/>
    <lineage>
        <taxon>Eukaryota</taxon>
        <taxon>Metamonada</taxon>
        <taxon>Parabasalia</taxon>
        <taxon>Tritrichomonadida</taxon>
        <taxon>Tritrichomonadidae</taxon>
        <taxon>Tritrichomonas</taxon>
    </lineage>
</organism>
<dbReference type="GO" id="GO:0036503">
    <property type="term" value="P:ERAD pathway"/>
    <property type="evidence" value="ECO:0007669"/>
    <property type="project" value="TreeGrafter"/>
</dbReference>
<keyword evidence="7 9" id="KW-0143">Chaperone</keyword>
<feature type="compositionally biased region" description="Basic residues" evidence="10">
    <location>
        <begin position="502"/>
        <end position="511"/>
    </location>
</feature>
<evidence type="ECO:0000256" key="8">
    <source>
        <dbReference type="PIRSR" id="PIRSR601580-3"/>
    </source>
</evidence>